<reference evidence="3" key="1">
    <citation type="submission" date="2016-06" db="UniProtKB">
        <authorList>
            <consortium name="WormBaseParasite"/>
        </authorList>
    </citation>
    <scope>IDENTIFICATION</scope>
</reference>
<dbReference type="WBParaSite" id="ECPE_0001212201-mRNA-1">
    <property type="protein sequence ID" value="ECPE_0001212201-mRNA-1"/>
    <property type="gene ID" value="ECPE_0001212201"/>
</dbReference>
<gene>
    <name evidence="1" type="ORF">ECPE_LOCUS12087</name>
</gene>
<dbReference type="Proteomes" id="UP000272942">
    <property type="component" value="Unassembled WGS sequence"/>
</dbReference>
<keyword evidence="2" id="KW-1185">Reference proteome</keyword>
<reference evidence="1 2" key="2">
    <citation type="submission" date="2018-11" db="EMBL/GenBank/DDBJ databases">
        <authorList>
            <consortium name="Pathogen Informatics"/>
        </authorList>
    </citation>
    <scope>NUCLEOTIDE SEQUENCE [LARGE SCALE GENOMIC DNA]</scope>
    <source>
        <strain evidence="1 2">Egypt</strain>
    </source>
</reference>
<proteinExistence type="predicted"/>
<dbReference type="EMBL" id="UZAN01052125">
    <property type="protein sequence ID" value="VDP89323.1"/>
    <property type="molecule type" value="Genomic_DNA"/>
</dbReference>
<dbReference type="OrthoDB" id="5983862at2759"/>
<evidence type="ECO:0000313" key="1">
    <source>
        <dbReference type="EMBL" id="VDP89323.1"/>
    </source>
</evidence>
<name>A0A183AYQ2_9TREM</name>
<evidence type="ECO:0000313" key="3">
    <source>
        <dbReference type="WBParaSite" id="ECPE_0001212201-mRNA-1"/>
    </source>
</evidence>
<protein>
    <submittedName>
        <fullName evidence="3">CUPID domain-containing protein</fullName>
    </submittedName>
</protein>
<dbReference type="AlphaFoldDB" id="A0A183AYQ2"/>
<organism evidence="3">
    <name type="scientific">Echinostoma caproni</name>
    <dbReference type="NCBI Taxonomy" id="27848"/>
    <lineage>
        <taxon>Eukaryota</taxon>
        <taxon>Metazoa</taxon>
        <taxon>Spiralia</taxon>
        <taxon>Lophotrochozoa</taxon>
        <taxon>Platyhelminthes</taxon>
        <taxon>Trematoda</taxon>
        <taxon>Digenea</taxon>
        <taxon>Plagiorchiida</taxon>
        <taxon>Echinostomata</taxon>
        <taxon>Echinostomatoidea</taxon>
        <taxon>Echinostomatidae</taxon>
        <taxon>Echinostoma</taxon>
    </lineage>
</organism>
<evidence type="ECO:0000313" key="2">
    <source>
        <dbReference type="Proteomes" id="UP000272942"/>
    </source>
</evidence>
<accession>A0A183AYQ2</accession>
<sequence length="309" mass="35693">MNEVIAKTIEKLEDAGTYLRDTNMFHQVDIGDDESVVDREKRLTREKKARMEQRRREAIRKLEEQGFPTRRPLIQPNEDYTVECNSTTHQFTVPKIKMMGPNPEKPQNQSPYTLIKAQQSDDSSYKGTPRQKPISSVLPYMAYQNDELLSEEDKLAKKYLYTSTYQDSYGKSANNWENKCQRIYPLKTLERLPDPLRKIGGSSSHYPATDSWQPTGLNSGTFDAVLPRYSYINEPRPYEIGCHGTEDRRVDDDDPYKLYRPLTKVRSVVPSRPFLNPQQNTVGYTGCVVDHVKQPDNPPWPQETTGGFF</sequence>